<protein>
    <submittedName>
        <fullName evidence="3">Uncharacterized protein</fullName>
    </submittedName>
</protein>
<evidence type="ECO:0000256" key="2">
    <source>
        <dbReference type="SAM" id="Phobius"/>
    </source>
</evidence>
<evidence type="ECO:0000313" key="3">
    <source>
        <dbReference type="EMBL" id="NWC82666.1"/>
    </source>
</evidence>
<name>A0A7Y7ZCX8_PSEPU</name>
<dbReference type="PROSITE" id="PS51257">
    <property type="entry name" value="PROKAR_LIPOPROTEIN"/>
    <property type="match status" value="1"/>
</dbReference>
<organism evidence="3 4">
    <name type="scientific">Pseudomonas putida</name>
    <name type="common">Arthrobacter siderocapsulatus</name>
    <dbReference type="NCBI Taxonomy" id="303"/>
    <lineage>
        <taxon>Bacteria</taxon>
        <taxon>Pseudomonadati</taxon>
        <taxon>Pseudomonadota</taxon>
        <taxon>Gammaproteobacteria</taxon>
        <taxon>Pseudomonadales</taxon>
        <taxon>Pseudomonadaceae</taxon>
        <taxon>Pseudomonas</taxon>
    </lineage>
</organism>
<keyword evidence="2" id="KW-0472">Membrane</keyword>
<feature type="region of interest" description="Disordered" evidence="1">
    <location>
        <begin position="59"/>
        <end position="91"/>
    </location>
</feature>
<dbReference type="Proteomes" id="UP000542695">
    <property type="component" value="Unassembled WGS sequence"/>
</dbReference>
<sequence>MLTRSIWKGVGTVALAVTSACVAAYVRHALGGWIFALSFLLVIACSVPMVMHFNLMPSHKTPRPKRKDWFEEDDPGPFYHPITGFHRNDDD</sequence>
<dbReference type="RefSeq" id="WP_177010910.1">
    <property type="nucleotide sequence ID" value="NZ_JACARV010000067.1"/>
</dbReference>
<feature type="transmembrane region" description="Helical" evidence="2">
    <location>
        <begin position="33"/>
        <end position="56"/>
    </location>
</feature>
<dbReference type="AlphaFoldDB" id="A0A7Y7ZCX8"/>
<comment type="caution">
    <text evidence="3">The sequence shown here is derived from an EMBL/GenBank/DDBJ whole genome shotgun (WGS) entry which is preliminary data.</text>
</comment>
<keyword evidence="2" id="KW-0812">Transmembrane</keyword>
<gene>
    <name evidence="3" type="ORF">HX798_20585</name>
</gene>
<evidence type="ECO:0000313" key="4">
    <source>
        <dbReference type="Proteomes" id="UP000542695"/>
    </source>
</evidence>
<reference evidence="3 4" key="1">
    <citation type="submission" date="2020-04" db="EMBL/GenBank/DDBJ databases">
        <title>Molecular characterization of pseudomonads from Agaricus bisporus reveal novel blotch 2 pathogens in Western Europe.</title>
        <authorList>
            <person name="Taparia T."/>
            <person name="Krijger M."/>
            <person name="Haynes E."/>
            <person name="Elpinstone J.G."/>
            <person name="Noble R."/>
            <person name="Van Der Wolf J."/>
        </authorList>
    </citation>
    <scope>NUCLEOTIDE SEQUENCE [LARGE SCALE GENOMIC DNA]</scope>
    <source>
        <strain evidence="3 4">P7765</strain>
    </source>
</reference>
<keyword evidence="2" id="KW-1133">Transmembrane helix</keyword>
<dbReference type="EMBL" id="JACARV010000067">
    <property type="protein sequence ID" value="NWC82666.1"/>
    <property type="molecule type" value="Genomic_DNA"/>
</dbReference>
<evidence type="ECO:0000256" key="1">
    <source>
        <dbReference type="SAM" id="MobiDB-lite"/>
    </source>
</evidence>
<accession>A0A7Y7ZCX8</accession>
<proteinExistence type="predicted"/>